<gene>
    <name evidence="4" type="ORF">RFI_01415</name>
</gene>
<dbReference type="GO" id="GO:0009636">
    <property type="term" value="P:response to toxic substance"/>
    <property type="evidence" value="ECO:0007669"/>
    <property type="project" value="TreeGrafter"/>
</dbReference>
<evidence type="ECO:0000313" key="4">
    <source>
        <dbReference type="EMBL" id="ETO35647.1"/>
    </source>
</evidence>
<keyword evidence="1" id="KW-0645">Protease</keyword>
<keyword evidence="3" id="KW-0788">Thiol protease</keyword>
<accession>X6PD93</accession>
<name>X6PD93_RETFI</name>
<dbReference type="GO" id="GO:0043418">
    <property type="term" value="P:homocysteine catabolic process"/>
    <property type="evidence" value="ECO:0007669"/>
    <property type="project" value="TreeGrafter"/>
</dbReference>
<dbReference type="OMA" id="DDGGWWQ"/>
<evidence type="ECO:0000256" key="1">
    <source>
        <dbReference type="ARBA" id="ARBA00022670"/>
    </source>
</evidence>
<evidence type="ECO:0000256" key="2">
    <source>
        <dbReference type="ARBA" id="ARBA00022801"/>
    </source>
</evidence>
<dbReference type="InterPro" id="IPR004134">
    <property type="entry name" value="Peptidase_C1B"/>
</dbReference>
<dbReference type="SUPFAM" id="SSF54001">
    <property type="entry name" value="Cysteine proteinases"/>
    <property type="match status" value="1"/>
</dbReference>
<dbReference type="GO" id="GO:0006508">
    <property type="term" value="P:proteolysis"/>
    <property type="evidence" value="ECO:0007669"/>
    <property type="project" value="UniProtKB-KW"/>
</dbReference>
<protein>
    <submittedName>
        <fullName evidence="4">Bleomycin hydrolase-like protein</fullName>
    </submittedName>
</protein>
<dbReference type="OrthoDB" id="2666448at2759"/>
<organism evidence="4 5">
    <name type="scientific">Reticulomyxa filosa</name>
    <dbReference type="NCBI Taxonomy" id="46433"/>
    <lineage>
        <taxon>Eukaryota</taxon>
        <taxon>Sar</taxon>
        <taxon>Rhizaria</taxon>
        <taxon>Retaria</taxon>
        <taxon>Foraminifera</taxon>
        <taxon>Monothalamids</taxon>
        <taxon>Reticulomyxidae</taxon>
        <taxon>Reticulomyxa</taxon>
    </lineage>
</organism>
<reference evidence="4 5" key="1">
    <citation type="journal article" date="2013" name="Curr. Biol.">
        <title>The Genome of the Foraminiferan Reticulomyxa filosa.</title>
        <authorList>
            <person name="Glockner G."/>
            <person name="Hulsmann N."/>
            <person name="Schleicher M."/>
            <person name="Noegel A.A."/>
            <person name="Eichinger L."/>
            <person name="Gallinger C."/>
            <person name="Pawlowski J."/>
            <person name="Sierra R."/>
            <person name="Euteneuer U."/>
            <person name="Pillet L."/>
            <person name="Moustafa A."/>
            <person name="Platzer M."/>
            <person name="Groth M."/>
            <person name="Szafranski K."/>
            <person name="Schliwa M."/>
        </authorList>
    </citation>
    <scope>NUCLEOTIDE SEQUENCE [LARGE SCALE GENOMIC DNA]</scope>
</reference>
<dbReference type="GO" id="GO:0070005">
    <property type="term" value="F:cysteine-type aminopeptidase activity"/>
    <property type="evidence" value="ECO:0007669"/>
    <property type="project" value="InterPro"/>
</dbReference>
<evidence type="ECO:0000313" key="5">
    <source>
        <dbReference type="Proteomes" id="UP000023152"/>
    </source>
</evidence>
<dbReference type="Gene3D" id="3.90.70.10">
    <property type="entry name" value="Cysteine proteinases"/>
    <property type="match status" value="1"/>
</dbReference>
<dbReference type="Proteomes" id="UP000023152">
    <property type="component" value="Unassembled WGS sequence"/>
</dbReference>
<dbReference type="PANTHER" id="PTHR10363:SF2">
    <property type="entry name" value="BLEOMYCIN HYDROLASE"/>
    <property type="match status" value="1"/>
</dbReference>
<comment type="caution">
    <text evidence="4">The sequence shown here is derived from an EMBL/GenBank/DDBJ whole genome shotgun (WGS) entry which is preliminary data.</text>
</comment>
<dbReference type="GO" id="GO:0005737">
    <property type="term" value="C:cytoplasm"/>
    <property type="evidence" value="ECO:0007669"/>
    <property type="project" value="TreeGrafter"/>
</dbReference>
<dbReference type="Pfam" id="PF03051">
    <property type="entry name" value="Peptidase_C1_2"/>
    <property type="match status" value="2"/>
</dbReference>
<keyword evidence="2 4" id="KW-0378">Hydrolase</keyword>
<evidence type="ECO:0000256" key="3">
    <source>
        <dbReference type="ARBA" id="ARBA00022807"/>
    </source>
</evidence>
<dbReference type="EMBL" id="ASPP01001438">
    <property type="protein sequence ID" value="ETO35647.1"/>
    <property type="molecule type" value="Genomic_DNA"/>
</dbReference>
<dbReference type="AlphaFoldDB" id="X6PD93"/>
<proteinExistence type="predicted"/>
<keyword evidence="5" id="KW-1185">Reference proteome</keyword>
<dbReference type="InterPro" id="IPR038765">
    <property type="entry name" value="Papain-like_cys_pep_sf"/>
</dbReference>
<dbReference type="PANTHER" id="PTHR10363">
    <property type="entry name" value="BLEOMYCIN HYDROLASE"/>
    <property type="match status" value="1"/>
</dbReference>
<sequence length="336" mass="39453">MVVNLVEKYGLVPKDVFPEAAATKVKQTTTKNSCQRLNGILNSKLREFACNIRSYHEKHKKYDVNRLREMKKEHLKEIYRILVITFGVPPKSFSWAYRDKVFEAFFHFCVDVVFFLLICTFCDDKEYHRINDVTPLEFYNYYVRKHLNVSDTVSLINDPRNEYFKTYTIDRLNNIEGGKRPNVLYINMPIETLKEQALTALRDNIPVWFGCQVGKEYNSEKGILDVKQFDYELLFDTEFTMTKAQRLLYGDSLMTHAMVFTGVELDNDLKPVRWRVENSHGEKGNKGYILMTDEWFDEHVYQLVVDKNRLPKDVIDTLSQKPVVLPPWDPMGSLAL</sequence>